<dbReference type="RefSeq" id="WP_390354016.1">
    <property type="nucleotide sequence ID" value="NZ_JBHUIZ010000005.1"/>
</dbReference>
<sequence>MKNQTSKKLDIAPGTRIRGKWHHNEYVIRRKLGSGAIGSVYLCTINQKEAALKISDKSTSMMMEVNVLKSLHKVQGVNLGPSLMDVDDWASSNGGTFTFYVMEYIRGQALQHFLQHNGKEWIGVFMLQLLDDLEKLHQAGWIFGDLKEENLLVASSPTKLRWIDVGGTTQIGRAIKEYSEFYDRGYWEMGTRKAEPGYDLFAFAMVFLSLCYPRRFEKGKHPQQQLMKKLYEAPDLRMYRPALQKALQGNYQTSAQMRQEVSEIIHHMRQRKGKQGNRMSLSFTGELVGISIISSIYYVFSLFLS</sequence>
<dbReference type="SMART" id="SM00220">
    <property type="entry name" value="S_TKc"/>
    <property type="match status" value="1"/>
</dbReference>
<evidence type="ECO:0000259" key="2">
    <source>
        <dbReference type="PROSITE" id="PS50011"/>
    </source>
</evidence>
<keyword evidence="1" id="KW-0812">Transmembrane</keyword>
<dbReference type="Gene3D" id="3.30.200.20">
    <property type="entry name" value="Phosphorylase Kinase, domain 1"/>
    <property type="match status" value="1"/>
</dbReference>
<protein>
    <submittedName>
        <fullName evidence="3">Protein kinase</fullName>
    </submittedName>
</protein>
<keyword evidence="4" id="KW-1185">Reference proteome</keyword>
<dbReference type="Pfam" id="PF00069">
    <property type="entry name" value="Pkinase"/>
    <property type="match status" value="1"/>
</dbReference>
<evidence type="ECO:0000313" key="3">
    <source>
        <dbReference type="EMBL" id="MDY0394863.1"/>
    </source>
</evidence>
<keyword evidence="3" id="KW-0418">Kinase</keyword>
<proteinExistence type="predicted"/>
<dbReference type="PROSITE" id="PS50011">
    <property type="entry name" value="PROTEIN_KINASE_DOM"/>
    <property type="match status" value="1"/>
</dbReference>
<gene>
    <name evidence="3" type="ORF">RWE15_10850</name>
</gene>
<feature type="transmembrane region" description="Helical" evidence="1">
    <location>
        <begin position="279"/>
        <end position="300"/>
    </location>
</feature>
<dbReference type="Gene3D" id="1.10.510.10">
    <property type="entry name" value="Transferase(Phosphotransferase) domain 1"/>
    <property type="match status" value="1"/>
</dbReference>
<dbReference type="PANTHER" id="PTHR44167">
    <property type="entry name" value="OVARIAN-SPECIFIC SERINE/THREONINE-PROTEIN KINASE LOK-RELATED"/>
    <property type="match status" value="1"/>
</dbReference>
<keyword evidence="3" id="KW-0808">Transferase</keyword>
<name>A0ABU5C6C2_9BACI</name>
<dbReference type="Proteomes" id="UP001281447">
    <property type="component" value="Unassembled WGS sequence"/>
</dbReference>
<dbReference type="InterPro" id="IPR011009">
    <property type="entry name" value="Kinase-like_dom_sf"/>
</dbReference>
<dbReference type="InterPro" id="IPR000719">
    <property type="entry name" value="Prot_kinase_dom"/>
</dbReference>
<dbReference type="SUPFAM" id="SSF56112">
    <property type="entry name" value="Protein kinase-like (PK-like)"/>
    <property type="match status" value="1"/>
</dbReference>
<keyword evidence="1" id="KW-0472">Membrane</keyword>
<evidence type="ECO:0000313" key="4">
    <source>
        <dbReference type="Proteomes" id="UP001281447"/>
    </source>
</evidence>
<dbReference type="PANTHER" id="PTHR44167:SF31">
    <property type="entry name" value="PROTEIN CBG02007"/>
    <property type="match status" value="1"/>
</dbReference>
<comment type="caution">
    <text evidence="3">The sequence shown here is derived from an EMBL/GenBank/DDBJ whole genome shotgun (WGS) entry which is preliminary data.</text>
</comment>
<accession>A0ABU5C6C2</accession>
<dbReference type="GO" id="GO:0016301">
    <property type="term" value="F:kinase activity"/>
    <property type="evidence" value="ECO:0007669"/>
    <property type="project" value="UniProtKB-KW"/>
</dbReference>
<feature type="domain" description="Protein kinase" evidence="2">
    <location>
        <begin position="26"/>
        <end position="270"/>
    </location>
</feature>
<dbReference type="EMBL" id="JAWDIP010000003">
    <property type="protein sequence ID" value="MDY0394863.1"/>
    <property type="molecule type" value="Genomic_DNA"/>
</dbReference>
<evidence type="ECO:0000256" key="1">
    <source>
        <dbReference type="SAM" id="Phobius"/>
    </source>
</evidence>
<keyword evidence="1" id="KW-1133">Transmembrane helix</keyword>
<reference evidence="3 4" key="1">
    <citation type="submission" date="2023-10" db="EMBL/GenBank/DDBJ databases">
        <title>Virgibacillus halophilus 5B73C genome.</title>
        <authorList>
            <person name="Miliotis G."/>
            <person name="Sengupta P."/>
            <person name="Hameed A."/>
            <person name="Chuvochina M."/>
            <person name="Mcdonagh F."/>
            <person name="Simpson A.C."/>
            <person name="Singh N.K."/>
            <person name="Rekha P.D."/>
            <person name="Raman K."/>
            <person name="Hugenholtz P."/>
            <person name="Venkateswaran K."/>
        </authorList>
    </citation>
    <scope>NUCLEOTIDE SEQUENCE [LARGE SCALE GENOMIC DNA]</scope>
    <source>
        <strain evidence="3 4">5B73C</strain>
    </source>
</reference>
<organism evidence="3 4">
    <name type="scientific">Tigheibacillus halophilus</name>
    <dbReference type="NCBI Taxonomy" id="361280"/>
    <lineage>
        <taxon>Bacteria</taxon>
        <taxon>Bacillati</taxon>
        <taxon>Bacillota</taxon>
        <taxon>Bacilli</taxon>
        <taxon>Bacillales</taxon>
        <taxon>Bacillaceae</taxon>
        <taxon>Tigheibacillus</taxon>
    </lineage>
</organism>